<dbReference type="Gene3D" id="3.30.70.340">
    <property type="entry name" value="Metallocarboxypeptidase-like"/>
    <property type="match status" value="1"/>
</dbReference>
<dbReference type="PANTHER" id="PTHR11705:SF143">
    <property type="entry name" value="SLL0236 PROTEIN"/>
    <property type="match status" value="1"/>
</dbReference>
<keyword evidence="5" id="KW-0645">Protease</keyword>
<evidence type="ECO:0000256" key="7">
    <source>
        <dbReference type="ARBA" id="ARBA00022729"/>
    </source>
</evidence>
<dbReference type="SMART" id="SM00631">
    <property type="entry name" value="Zn_pept"/>
    <property type="match status" value="1"/>
</dbReference>
<evidence type="ECO:0000256" key="10">
    <source>
        <dbReference type="ARBA" id="ARBA00023026"/>
    </source>
</evidence>
<dbReference type="RefSeq" id="XP_006822141.1">
    <property type="nucleotide sequence ID" value="XM_006822078.1"/>
</dbReference>
<keyword evidence="13" id="KW-1015">Disulfide bond</keyword>
<dbReference type="PRINTS" id="PR00765">
    <property type="entry name" value="CRBOXYPTASEA"/>
</dbReference>
<keyword evidence="6" id="KW-0479">Metal-binding</keyword>
<feature type="active site" description="Proton donor/acceptor" evidence="14">
    <location>
        <position position="342"/>
    </location>
</feature>
<evidence type="ECO:0000256" key="1">
    <source>
        <dbReference type="ARBA" id="ARBA00001947"/>
    </source>
</evidence>
<proteinExistence type="inferred from homology"/>
<evidence type="ECO:0000256" key="12">
    <source>
        <dbReference type="ARBA" id="ARBA00023145"/>
    </source>
</evidence>
<evidence type="ECO:0000256" key="11">
    <source>
        <dbReference type="ARBA" id="ARBA00023049"/>
    </source>
</evidence>
<evidence type="ECO:0000259" key="15">
    <source>
        <dbReference type="PROSITE" id="PS52035"/>
    </source>
</evidence>
<sequence>MRRLEETGKYDFWNFPFDVMTTPDNADEIQHMLDDNEIEYHIRIDDVQKLIDNQFNVRNGEIKSLSVDPDDLYYTVYHRYAEIDQWVKDTAARYPDLAKEFIIGRSYEKRVMRALKIGAESNVTKPAMWINSGIHAREWITPATNIWMTNKMLHTYTEDSRVTRLLDMFDLYILPVFNVDGYDYTWDVYRLWRKTRSVNMGVGPECYGVDPNRNWPHEFGGGGTSTNPCSYSYRGEYPLSEVEVRQVVEWIRQKSQTQEFKFFMDIHSAAQMWMNPWGYTYDFPKDYDDHNIIGKAFVDALASVHNTTYQYGTITELLYVASGSSVDWAYGSAGIKYSHATELRDTGEYGFLLPEDQILPTAQETYEGMLAAYDIVMNSQ</sequence>
<keyword evidence="4" id="KW-0121">Carboxypeptidase</keyword>
<name>A0ABM0MQ50_SACKO</name>
<evidence type="ECO:0000256" key="9">
    <source>
        <dbReference type="ARBA" id="ARBA00022833"/>
    </source>
</evidence>
<dbReference type="SUPFAM" id="SSF53187">
    <property type="entry name" value="Zn-dependent exopeptidases"/>
    <property type="match status" value="1"/>
</dbReference>
<organism evidence="16 17">
    <name type="scientific">Saccoglossus kowalevskii</name>
    <name type="common">Acorn worm</name>
    <dbReference type="NCBI Taxonomy" id="10224"/>
    <lineage>
        <taxon>Eukaryota</taxon>
        <taxon>Metazoa</taxon>
        <taxon>Hemichordata</taxon>
        <taxon>Enteropneusta</taxon>
        <taxon>Harrimaniidae</taxon>
        <taxon>Saccoglossus</taxon>
    </lineage>
</organism>
<keyword evidence="11" id="KW-0482">Metalloprotease</keyword>
<comment type="cofactor">
    <cofactor evidence="1">
        <name>Zn(2+)</name>
        <dbReference type="ChEBI" id="CHEBI:29105"/>
    </cofactor>
</comment>
<evidence type="ECO:0000256" key="2">
    <source>
        <dbReference type="ARBA" id="ARBA00003091"/>
    </source>
</evidence>
<comment type="function">
    <text evidence="2">Extracellular metalloprotease that contributes to pathogenicity.</text>
</comment>
<keyword evidence="10" id="KW-0843">Virulence</keyword>
<dbReference type="InterPro" id="IPR036990">
    <property type="entry name" value="M14A-like_propep"/>
</dbReference>
<dbReference type="Pfam" id="PF00246">
    <property type="entry name" value="Peptidase_M14"/>
    <property type="match status" value="1"/>
</dbReference>
<evidence type="ECO:0000256" key="13">
    <source>
        <dbReference type="ARBA" id="ARBA00023157"/>
    </source>
</evidence>
<dbReference type="InterPro" id="IPR003146">
    <property type="entry name" value="M14A_act_pep"/>
</dbReference>
<dbReference type="Pfam" id="PF02244">
    <property type="entry name" value="Propep_M14"/>
    <property type="match status" value="1"/>
</dbReference>
<gene>
    <name evidence="17" type="primary">LOC102801099</name>
</gene>
<dbReference type="CDD" id="cd03860">
    <property type="entry name" value="M14_CP_A-B_like"/>
    <property type="match status" value="1"/>
</dbReference>
<comment type="similarity">
    <text evidence="3 14">Belongs to the peptidase M14 family.</text>
</comment>
<evidence type="ECO:0000256" key="8">
    <source>
        <dbReference type="ARBA" id="ARBA00022801"/>
    </source>
</evidence>
<evidence type="ECO:0000256" key="4">
    <source>
        <dbReference type="ARBA" id="ARBA00022645"/>
    </source>
</evidence>
<evidence type="ECO:0000256" key="5">
    <source>
        <dbReference type="ARBA" id="ARBA00022670"/>
    </source>
</evidence>
<dbReference type="GeneID" id="102801099"/>
<protein>
    <submittedName>
        <fullName evidence="17">Carboxypeptidase A4-like</fullName>
    </submittedName>
</protein>
<accession>A0ABM0MQ50</accession>
<evidence type="ECO:0000313" key="17">
    <source>
        <dbReference type="RefSeq" id="XP_006822141.1"/>
    </source>
</evidence>
<dbReference type="InterPro" id="IPR000834">
    <property type="entry name" value="Peptidase_M14"/>
</dbReference>
<evidence type="ECO:0000313" key="16">
    <source>
        <dbReference type="Proteomes" id="UP000694865"/>
    </source>
</evidence>
<evidence type="ECO:0000256" key="3">
    <source>
        <dbReference type="ARBA" id="ARBA00005988"/>
    </source>
</evidence>
<dbReference type="Proteomes" id="UP000694865">
    <property type="component" value="Unplaced"/>
</dbReference>
<dbReference type="PANTHER" id="PTHR11705">
    <property type="entry name" value="PROTEASE FAMILY M14 CARBOXYPEPTIDASE A,B"/>
    <property type="match status" value="1"/>
</dbReference>
<reference evidence="17" key="1">
    <citation type="submission" date="2025-08" db="UniProtKB">
        <authorList>
            <consortium name="RefSeq"/>
        </authorList>
    </citation>
    <scope>IDENTIFICATION</scope>
    <source>
        <tissue evidence="17">Testes</tissue>
    </source>
</reference>
<evidence type="ECO:0000256" key="14">
    <source>
        <dbReference type="PROSITE-ProRule" id="PRU01379"/>
    </source>
</evidence>
<dbReference type="SUPFAM" id="SSF54897">
    <property type="entry name" value="Protease propeptides/inhibitors"/>
    <property type="match status" value="1"/>
</dbReference>
<dbReference type="InterPro" id="IPR057246">
    <property type="entry name" value="CARBOXYPEPT_ZN_1"/>
</dbReference>
<keyword evidence="8" id="KW-0378">Hydrolase</keyword>
<evidence type="ECO:0000256" key="6">
    <source>
        <dbReference type="ARBA" id="ARBA00022723"/>
    </source>
</evidence>
<keyword evidence="16" id="KW-1185">Reference proteome</keyword>
<dbReference type="PROSITE" id="PS52035">
    <property type="entry name" value="PEPTIDASE_M14"/>
    <property type="match status" value="1"/>
</dbReference>
<keyword evidence="9" id="KW-0862">Zinc</keyword>
<feature type="domain" description="Peptidase M14" evidence="15">
    <location>
        <begin position="76"/>
        <end position="376"/>
    </location>
</feature>
<keyword evidence="12" id="KW-0865">Zymogen</keyword>
<dbReference type="Gene3D" id="3.40.630.10">
    <property type="entry name" value="Zn peptidases"/>
    <property type="match status" value="1"/>
</dbReference>
<dbReference type="PROSITE" id="PS00132">
    <property type="entry name" value="CARBOXYPEPT_ZN_1"/>
    <property type="match status" value="1"/>
</dbReference>
<keyword evidence="7" id="KW-0732">Signal</keyword>